<feature type="compositionally biased region" description="Polar residues" evidence="1">
    <location>
        <begin position="20"/>
        <end position="39"/>
    </location>
</feature>
<reference evidence="3" key="1">
    <citation type="submission" date="2021-07" db="EMBL/GenBank/DDBJ databases">
        <authorList>
            <person name="Durling M."/>
        </authorList>
    </citation>
    <scope>NUCLEOTIDE SEQUENCE</scope>
</reference>
<accession>A0A9N9PSD2</accession>
<gene>
    <name evidence="3" type="ORF">HYFRA_00003478</name>
</gene>
<evidence type="ECO:0000259" key="2">
    <source>
        <dbReference type="Pfam" id="PF20150"/>
    </source>
</evidence>
<feature type="region of interest" description="Disordered" evidence="1">
    <location>
        <begin position="1"/>
        <end position="39"/>
    </location>
</feature>
<dbReference type="PANTHER" id="PTHR35910:SF1">
    <property type="entry name" value="2EXR DOMAIN-CONTAINING PROTEIN"/>
    <property type="match status" value="1"/>
</dbReference>
<organism evidence="3 4">
    <name type="scientific">Hymenoscyphus fraxineus</name>
    <dbReference type="NCBI Taxonomy" id="746836"/>
    <lineage>
        <taxon>Eukaryota</taxon>
        <taxon>Fungi</taxon>
        <taxon>Dikarya</taxon>
        <taxon>Ascomycota</taxon>
        <taxon>Pezizomycotina</taxon>
        <taxon>Leotiomycetes</taxon>
        <taxon>Helotiales</taxon>
        <taxon>Helotiaceae</taxon>
        <taxon>Hymenoscyphus</taxon>
    </lineage>
</organism>
<feature type="compositionally biased region" description="Polar residues" evidence="1">
    <location>
        <begin position="1"/>
        <end position="12"/>
    </location>
</feature>
<dbReference type="PANTHER" id="PTHR35910">
    <property type="entry name" value="2EXR DOMAIN-CONTAINING PROTEIN"/>
    <property type="match status" value="1"/>
</dbReference>
<name>A0A9N9PSD2_9HELO</name>
<keyword evidence="4" id="KW-1185">Reference proteome</keyword>
<proteinExistence type="predicted"/>
<evidence type="ECO:0000256" key="1">
    <source>
        <dbReference type="SAM" id="MobiDB-lite"/>
    </source>
</evidence>
<feature type="domain" description="2EXR" evidence="2">
    <location>
        <begin position="46"/>
        <end position="130"/>
    </location>
</feature>
<evidence type="ECO:0000313" key="3">
    <source>
        <dbReference type="EMBL" id="CAG8953273.1"/>
    </source>
</evidence>
<dbReference type="InterPro" id="IPR045518">
    <property type="entry name" value="2EXR"/>
</dbReference>
<dbReference type="Pfam" id="PF20150">
    <property type="entry name" value="2EXR"/>
    <property type="match status" value="1"/>
</dbReference>
<dbReference type="EMBL" id="CAJVRL010000049">
    <property type="protein sequence ID" value="CAG8953273.1"/>
    <property type="molecule type" value="Genomic_DNA"/>
</dbReference>
<sequence length="274" mass="31478">MAPQAISQTRQQPPCILNKEPTNSKTAKSSTNHYGPQNPRNPRNIFHYFMFLPTELRLMIWNLATPRIMNIMRDKKDEFHLWTGNRIPPLLYTCHESRNLLLSKYNYEIFPANNAGNRKGMVMVDFNIETFHIYGPIRRFEFSSAGSLPTSVFSRIERDDVKKITSLIVDITGLSEMNSPYNIAGEDLVSCFPVLKEILFIPEKLEHLEYPNPIVDIGYPIAIDFFRHGDGYDISAVDHERCIRYLEALEAELSSAEQAGMRKPEIRVANAALR</sequence>
<dbReference type="Proteomes" id="UP000696280">
    <property type="component" value="Unassembled WGS sequence"/>
</dbReference>
<protein>
    <recommendedName>
        <fullName evidence="2">2EXR domain-containing protein</fullName>
    </recommendedName>
</protein>
<evidence type="ECO:0000313" key="4">
    <source>
        <dbReference type="Proteomes" id="UP000696280"/>
    </source>
</evidence>
<dbReference type="AlphaFoldDB" id="A0A9N9PSD2"/>
<dbReference type="OrthoDB" id="3513892at2759"/>
<comment type="caution">
    <text evidence="3">The sequence shown here is derived from an EMBL/GenBank/DDBJ whole genome shotgun (WGS) entry which is preliminary data.</text>
</comment>